<dbReference type="PANTHER" id="PTHR23149">
    <property type="entry name" value="G PATCH DOMAIN CONTAINING PROTEIN"/>
    <property type="match status" value="1"/>
</dbReference>
<dbReference type="AlphaFoldDB" id="A0A915BP58"/>
<keyword evidence="2" id="KW-1185">Reference proteome</keyword>
<dbReference type="WBParaSite" id="PgR050X_g004_t01">
    <property type="protein sequence ID" value="PgR050X_g004_t01"/>
    <property type="gene ID" value="PgR050X_g004"/>
</dbReference>
<dbReference type="GO" id="GO:0003676">
    <property type="term" value="F:nucleic acid binding"/>
    <property type="evidence" value="ECO:0007669"/>
    <property type="project" value="InterPro"/>
</dbReference>
<sequence length="248" mass="29018">MRGMGIGEAIFLQLSHISSLVHILLVRFQRYALDFRVLRMSILAERRCKQRISVDPQNIQWRNDDRKFGRKILERMGWRNGKGLGKREQGRNENLTLKANHSGKGLGYEHSHDDVWIAHHDHFAKLLASLNENKKDIDEDMAIERKQNAQKSMKSRMRIRYRGFTRGSDLSEYSEEDKIAVLGRKRRSIAESQIECQSDLEKKRLSFHEGNIVQSTLSMNEYFAGKMEKLGKMKKRKEDATLKSERSR</sequence>
<dbReference type="GO" id="GO:0005730">
    <property type="term" value="C:nucleolus"/>
    <property type="evidence" value="ECO:0007669"/>
    <property type="project" value="TreeGrafter"/>
</dbReference>
<dbReference type="Proteomes" id="UP000887569">
    <property type="component" value="Unplaced"/>
</dbReference>
<evidence type="ECO:0000313" key="3">
    <source>
        <dbReference type="WBParaSite" id="PgR050X_g004_t01"/>
    </source>
</evidence>
<reference evidence="3" key="1">
    <citation type="submission" date="2022-11" db="UniProtKB">
        <authorList>
            <consortium name="WormBaseParasite"/>
        </authorList>
    </citation>
    <scope>IDENTIFICATION</scope>
</reference>
<dbReference type="InterPro" id="IPR050656">
    <property type="entry name" value="PINX1"/>
</dbReference>
<name>A0A915BP58_PARUN</name>
<dbReference type="GO" id="GO:0010521">
    <property type="term" value="F:telomerase inhibitor activity"/>
    <property type="evidence" value="ECO:0007669"/>
    <property type="project" value="TreeGrafter"/>
</dbReference>
<protein>
    <submittedName>
        <fullName evidence="3">G-patch domain-containing protein</fullName>
    </submittedName>
</protein>
<dbReference type="SMART" id="SM00443">
    <property type="entry name" value="G_patch"/>
    <property type="match status" value="1"/>
</dbReference>
<dbReference type="PANTHER" id="PTHR23149:SF27">
    <property type="entry name" value="PIN2_TERF1-INTERACTING TELOMERASE INHIBITOR 1"/>
    <property type="match status" value="1"/>
</dbReference>
<dbReference type="Pfam" id="PF01585">
    <property type="entry name" value="G-patch"/>
    <property type="match status" value="1"/>
</dbReference>
<evidence type="ECO:0000259" key="1">
    <source>
        <dbReference type="PROSITE" id="PS50174"/>
    </source>
</evidence>
<evidence type="ECO:0000313" key="2">
    <source>
        <dbReference type="Proteomes" id="UP000887569"/>
    </source>
</evidence>
<dbReference type="PROSITE" id="PS50174">
    <property type="entry name" value="G_PATCH"/>
    <property type="match status" value="1"/>
</dbReference>
<dbReference type="InterPro" id="IPR000467">
    <property type="entry name" value="G_patch_dom"/>
</dbReference>
<organism evidence="2 3">
    <name type="scientific">Parascaris univalens</name>
    <name type="common">Nematode worm</name>
    <dbReference type="NCBI Taxonomy" id="6257"/>
    <lineage>
        <taxon>Eukaryota</taxon>
        <taxon>Metazoa</taxon>
        <taxon>Ecdysozoa</taxon>
        <taxon>Nematoda</taxon>
        <taxon>Chromadorea</taxon>
        <taxon>Rhabditida</taxon>
        <taxon>Spirurina</taxon>
        <taxon>Ascaridomorpha</taxon>
        <taxon>Ascaridoidea</taxon>
        <taxon>Ascarididae</taxon>
        <taxon>Parascaris</taxon>
    </lineage>
</organism>
<accession>A0A915BP58</accession>
<proteinExistence type="predicted"/>
<feature type="domain" description="G-patch" evidence="1">
    <location>
        <begin position="65"/>
        <end position="111"/>
    </location>
</feature>